<feature type="transmembrane region" description="Helical" evidence="10">
    <location>
        <begin position="303"/>
        <end position="324"/>
    </location>
</feature>
<proteinExistence type="predicted"/>
<keyword evidence="4" id="KW-0328">Glycosyltransferase</keyword>
<feature type="transmembrane region" description="Helical" evidence="10">
    <location>
        <begin position="233"/>
        <end position="256"/>
    </location>
</feature>
<dbReference type="Proteomes" id="UP000198867">
    <property type="component" value="Unassembled WGS sequence"/>
</dbReference>
<feature type="transmembrane region" description="Helical" evidence="10">
    <location>
        <begin position="268"/>
        <end position="287"/>
    </location>
</feature>
<evidence type="ECO:0000256" key="5">
    <source>
        <dbReference type="ARBA" id="ARBA00022679"/>
    </source>
</evidence>
<evidence type="ECO:0000256" key="9">
    <source>
        <dbReference type="ARBA" id="ARBA00023136"/>
    </source>
</evidence>
<keyword evidence="12" id="KW-1185">Reference proteome</keyword>
<feature type="transmembrane region" description="Helical" evidence="10">
    <location>
        <begin position="105"/>
        <end position="132"/>
    </location>
</feature>
<sequence>MAEVGARPIVDLWRRIPWWGQALLIFGAARVVTTGILLVVAAQQPANAWTGPSPGYADFASMWDGRWYNIVAESGYPSVLPLTEDGHVGENAWAFMPVYPAVVRLLMLLTGVPWAPTAVVVSIACGFASAVVVARIFRLALPAGTAMFAVVCYSVAPLSPILQVAYAESVHLLLLAVSLYLVMRRRYWLVLPVIAVASFTRPSGLAFALFLLLHVLHRWWTRRSDPFPAGEAIAASVAAVFSGIAGLGWLLIAWAVTGSLTAYTDTELAWRSAYIGYTELVPFSGWFQGLDWWAVNGLGLPAGFWWGAMGVVLLVIIAIALLLSPAGKRLGVDLRLWVASYLIYLFAVFFPQSSTFRLLVPIFPLAGVLAQPRSVVYRCSIVALSIVAQVGWILIAWRVDGYDWTPP</sequence>
<evidence type="ECO:0000256" key="3">
    <source>
        <dbReference type="ARBA" id="ARBA00022502"/>
    </source>
</evidence>
<evidence type="ECO:0000256" key="2">
    <source>
        <dbReference type="ARBA" id="ARBA00004687"/>
    </source>
</evidence>
<keyword evidence="8 10" id="KW-1133">Transmembrane helix</keyword>
<feature type="transmembrane region" description="Helical" evidence="10">
    <location>
        <begin position="139"/>
        <end position="158"/>
    </location>
</feature>
<dbReference type="AlphaFoldDB" id="A0A1I5DBN5"/>
<evidence type="ECO:0000313" key="11">
    <source>
        <dbReference type="EMBL" id="SFN96668.1"/>
    </source>
</evidence>
<keyword evidence="5" id="KW-0808">Transferase</keyword>
<dbReference type="STRING" id="995034.SAMN05216219_2806"/>
<evidence type="ECO:0000256" key="10">
    <source>
        <dbReference type="SAM" id="Phobius"/>
    </source>
</evidence>
<feature type="transmembrane region" description="Helical" evidence="10">
    <location>
        <begin position="22"/>
        <end position="42"/>
    </location>
</feature>
<evidence type="ECO:0000256" key="6">
    <source>
        <dbReference type="ARBA" id="ARBA00022692"/>
    </source>
</evidence>
<evidence type="ECO:0000256" key="7">
    <source>
        <dbReference type="ARBA" id="ARBA00022824"/>
    </source>
</evidence>
<dbReference type="PANTHER" id="PTHR12468:SF2">
    <property type="entry name" value="GPI MANNOSYLTRANSFERASE 2"/>
    <property type="match status" value="1"/>
</dbReference>
<dbReference type="PANTHER" id="PTHR12468">
    <property type="entry name" value="GPI MANNOSYLTRANSFERASE 2"/>
    <property type="match status" value="1"/>
</dbReference>
<evidence type="ECO:0000313" key="12">
    <source>
        <dbReference type="Proteomes" id="UP000198867"/>
    </source>
</evidence>
<organism evidence="11 12">
    <name type="scientific">Mycetocola miduiensis</name>
    <dbReference type="NCBI Taxonomy" id="995034"/>
    <lineage>
        <taxon>Bacteria</taxon>
        <taxon>Bacillati</taxon>
        <taxon>Actinomycetota</taxon>
        <taxon>Actinomycetes</taxon>
        <taxon>Micrococcales</taxon>
        <taxon>Microbacteriaceae</taxon>
        <taxon>Mycetocola</taxon>
    </lineage>
</organism>
<dbReference type="InterPro" id="IPR007315">
    <property type="entry name" value="PIG-V/Gpi18"/>
</dbReference>
<reference evidence="12" key="1">
    <citation type="submission" date="2016-10" db="EMBL/GenBank/DDBJ databases">
        <authorList>
            <person name="Varghese N."/>
            <person name="Submissions S."/>
        </authorList>
    </citation>
    <scope>NUCLEOTIDE SEQUENCE [LARGE SCALE GENOMIC DNA]</scope>
    <source>
        <strain evidence="12">CGMCC 1.11101</strain>
    </source>
</reference>
<feature type="transmembrane region" description="Helical" evidence="10">
    <location>
        <begin position="375"/>
        <end position="397"/>
    </location>
</feature>
<feature type="transmembrane region" description="Helical" evidence="10">
    <location>
        <begin position="164"/>
        <end position="182"/>
    </location>
</feature>
<comment type="subcellular location">
    <subcellularLocation>
        <location evidence="1">Endoplasmic reticulum membrane</location>
        <topology evidence="1">Multi-pass membrane protein</topology>
    </subcellularLocation>
</comment>
<evidence type="ECO:0000256" key="1">
    <source>
        <dbReference type="ARBA" id="ARBA00004477"/>
    </source>
</evidence>
<dbReference type="EMBL" id="FOVM01000009">
    <property type="protein sequence ID" value="SFN96668.1"/>
    <property type="molecule type" value="Genomic_DNA"/>
</dbReference>
<evidence type="ECO:0008006" key="13">
    <source>
        <dbReference type="Google" id="ProtNLM"/>
    </source>
</evidence>
<keyword evidence="3" id="KW-0337">GPI-anchor biosynthesis</keyword>
<feature type="transmembrane region" description="Helical" evidence="10">
    <location>
        <begin position="336"/>
        <end position="355"/>
    </location>
</feature>
<keyword evidence="9 10" id="KW-0472">Membrane</keyword>
<name>A0A1I5DBN5_9MICO</name>
<dbReference type="GO" id="GO:0000009">
    <property type="term" value="F:alpha-1,6-mannosyltransferase activity"/>
    <property type="evidence" value="ECO:0007669"/>
    <property type="project" value="InterPro"/>
</dbReference>
<dbReference type="RefSeq" id="WP_245762551.1">
    <property type="nucleotide sequence ID" value="NZ_FOVM01000009.1"/>
</dbReference>
<keyword evidence="6 10" id="KW-0812">Transmembrane</keyword>
<comment type="pathway">
    <text evidence="2">Glycolipid biosynthesis; glycosylphosphatidylinositol-anchor biosynthesis.</text>
</comment>
<evidence type="ECO:0000256" key="8">
    <source>
        <dbReference type="ARBA" id="ARBA00022989"/>
    </source>
</evidence>
<protein>
    <recommendedName>
        <fullName evidence="13">Mannosyltransferase (PIG-V)</fullName>
    </recommendedName>
</protein>
<gene>
    <name evidence="11" type="ORF">SAMN05216219_2806</name>
</gene>
<accession>A0A1I5DBN5</accession>
<dbReference type="GO" id="GO:0016020">
    <property type="term" value="C:membrane"/>
    <property type="evidence" value="ECO:0007669"/>
    <property type="project" value="GOC"/>
</dbReference>
<feature type="transmembrane region" description="Helical" evidence="10">
    <location>
        <begin position="189"/>
        <end position="213"/>
    </location>
</feature>
<dbReference type="GO" id="GO:0006506">
    <property type="term" value="P:GPI anchor biosynthetic process"/>
    <property type="evidence" value="ECO:0007669"/>
    <property type="project" value="UniProtKB-UniPathway"/>
</dbReference>
<dbReference type="GO" id="GO:0004376">
    <property type="term" value="F:GPI mannosyltransferase activity"/>
    <property type="evidence" value="ECO:0007669"/>
    <property type="project" value="InterPro"/>
</dbReference>
<dbReference type="UniPathway" id="UPA00196"/>
<dbReference type="GO" id="GO:0031501">
    <property type="term" value="C:mannosyltransferase complex"/>
    <property type="evidence" value="ECO:0007669"/>
    <property type="project" value="TreeGrafter"/>
</dbReference>
<keyword evidence="7" id="KW-0256">Endoplasmic reticulum</keyword>
<evidence type="ECO:0000256" key="4">
    <source>
        <dbReference type="ARBA" id="ARBA00022676"/>
    </source>
</evidence>